<feature type="domain" description="RNB" evidence="3">
    <location>
        <begin position="363"/>
        <end position="584"/>
    </location>
</feature>
<dbReference type="Pfam" id="PF00773">
    <property type="entry name" value="RNB"/>
    <property type="match status" value="1"/>
</dbReference>
<evidence type="ECO:0000313" key="4">
    <source>
        <dbReference type="EMBL" id="KNC49152.1"/>
    </source>
</evidence>
<dbReference type="AlphaFoldDB" id="A0A0L0D9W5"/>
<dbReference type="eggNOG" id="KOG2102">
    <property type="taxonomic scope" value="Eukaryota"/>
</dbReference>
<dbReference type="GO" id="GO:0006402">
    <property type="term" value="P:mRNA catabolic process"/>
    <property type="evidence" value="ECO:0007669"/>
    <property type="project" value="TreeGrafter"/>
</dbReference>
<dbReference type="GO" id="GO:0000175">
    <property type="term" value="F:3'-5'-RNA exonuclease activity"/>
    <property type="evidence" value="ECO:0007669"/>
    <property type="project" value="TreeGrafter"/>
</dbReference>
<dbReference type="GO" id="GO:0000932">
    <property type="term" value="C:P-body"/>
    <property type="evidence" value="ECO:0007669"/>
    <property type="project" value="TreeGrafter"/>
</dbReference>
<dbReference type="Proteomes" id="UP000054408">
    <property type="component" value="Unassembled WGS sequence"/>
</dbReference>
<dbReference type="EMBL" id="GL349453">
    <property type="protein sequence ID" value="KNC49152.1"/>
    <property type="molecule type" value="Genomic_DNA"/>
</dbReference>
<evidence type="ECO:0000259" key="3">
    <source>
        <dbReference type="SMART" id="SM00955"/>
    </source>
</evidence>
<dbReference type="SUPFAM" id="SSF50249">
    <property type="entry name" value="Nucleic acid-binding proteins"/>
    <property type="match status" value="1"/>
</dbReference>
<keyword evidence="2" id="KW-0732">Signal</keyword>
<dbReference type="OrthoDB" id="5316at2759"/>
<organism evidence="4 5">
    <name type="scientific">Thecamonas trahens ATCC 50062</name>
    <dbReference type="NCBI Taxonomy" id="461836"/>
    <lineage>
        <taxon>Eukaryota</taxon>
        <taxon>Apusozoa</taxon>
        <taxon>Apusomonadida</taxon>
        <taxon>Apusomonadidae</taxon>
        <taxon>Thecamonas</taxon>
    </lineage>
</organism>
<dbReference type="InterPro" id="IPR012340">
    <property type="entry name" value="NA-bd_OB-fold"/>
</dbReference>
<dbReference type="Pfam" id="PF23161">
    <property type="entry name" value="HTH_RNase_II"/>
    <property type="match status" value="1"/>
</dbReference>
<dbReference type="RefSeq" id="XP_013758174.1">
    <property type="nucleotide sequence ID" value="XM_013902720.1"/>
</dbReference>
<dbReference type="InterPro" id="IPR001900">
    <property type="entry name" value="RNase_II/R"/>
</dbReference>
<dbReference type="PANTHER" id="PTHR23355">
    <property type="entry name" value="RIBONUCLEASE"/>
    <property type="match status" value="1"/>
</dbReference>
<dbReference type="GO" id="GO:0003723">
    <property type="term" value="F:RNA binding"/>
    <property type="evidence" value="ECO:0007669"/>
    <property type="project" value="InterPro"/>
</dbReference>
<proteinExistence type="predicted"/>
<evidence type="ECO:0000256" key="1">
    <source>
        <dbReference type="SAM" id="MobiDB-lite"/>
    </source>
</evidence>
<gene>
    <name evidence="4" type="ORF">AMSG_05129</name>
</gene>
<feature type="signal peptide" evidence="2">
    <location>
        <begin position="1"/>
        <end position="24"/>
    </location>
</feature>
<keyword evidence="5" id="KW-1185">Reference proteome</keyword>
<dbReference type="STRING" id="461836.A0A0L0D9W5"/>
<feature type="chain" id="PRO_5005537246" evidence="2">
    <location>
        <begin position="25"/>
        <end position="653"/>
    </location>
</feature>
<dbReference type="PANTHER" id="PTHR23355:SF9">
    <property type="entry name" value="DIS3-LIKE EXONUCLEASE 2"/>
    <property type="match status" value="1"/>
</dbReference>
<evidence type="ECO:0000313" key="5">
    <source>
        <dbReference type="Proteomes" id="UP000054408"/>
    </source>
</evidence>
<evidence type="ECO:0000256" key="2">
    <source>
        <dbReference type="SAM" id="SignalP"/>
    </source>
</evidence>
<name>A0A0L0D9W5_THETB</name>
<dbReference type="GeneID" id="25564604"/>
<sequence>MLRTWTLTTLPGVAALARAGSSQALPVVEYVSHAAFRAGTLCEVPTSSEAALVARAASGATETIHPSQVVDVWPAQAWPESHEAFAGDAGAVDSFLATAAPGSLSLEPVWTALLGQYKHARLRSHALARILWHSRSTAVRAVHLHAAFRLLADDDVFFKRGLPYKSPPRRSQAALPDLLAAAAGGGEWVAPGRDAAAAAATDAAIDSLLFAQPGKRGYAPRSRQAVRTSDAQRFMATVRERMAQIRRKATPRAWSRARDLPLLLALETYALGAPSGAGGGFMRGRAGHTARSILRTLGLAQEPSAARQLLVECGHLAADASRPVSEAEAALRDTFPPFPAEVKAAAEAVEEAAAERVVELGARVDLRHIPALAIDAPSASIVDDAIGLDPASGEVLVHVADPLPAIELGSVLDSAAHARIASCYFPGAPQHMLPPRGLAALGFQTQRATYALTARIRLERNGRVASSSLERSLVGPVERLSFGEADEALLDGAEPLLPLYGRAAAARMARSRASGRHIPKHRLLEEPAKLLVQECMNLANAPAVGYAAAAGVPLPGGRAATITSPLRRYLDLAAHRNLPCALDGGAGQAADPEPELRELYAVGDELWVRVALVSPGEHSIVLEPVPARGVRVARRGARSRKQPVRSKASGKKQ</sequence>
<dbReference type="SMART" id="SM00955">
    <property type="entry name" value="RNB"/>
    <property type="match status" value="1"/>
</dbReference>
<reference evidence="4 5" key="1">
    <citation type="submission" date="2010-05" db="EMBL/GenBank/DDBJ databases">
        <title>The Genome Sequence of Thecamonas trahens ATCC 50062.</title>
        <authorList>
            <consortium name="The Broad Institute Genome Sequencing Platform"/>
            <person name="Russ C."/>
            <person name="Cuomo C."/>
            <person name="Shea T."/>
            <person name="Young S.K."/>
            <person name="Zeng Q."/>
            <person name="Koehrsen M."/>
            <person name="Haas B."/>
            <person name="Borodovsky M."/>
            <person name="Guigo R."/>
            <person name="Alvarado L."/>
            <person name="Berlin A."/>
            <person name="Bochicchio J."/>
            <person name="Borenstein D."/>
            <person name="Chapman S."/>
            <person name="Chen Z."/>
            <person name="Freedman E."/>
            <person name="Gellesch M."/>
            <person name="Goldberg J."/>
            <person name="Griggs A."/>
            <person name="Gujja S."/>
            <person name="Heilman E."/>
            <person name="Heiman D."/>
            <person name="Hepburn T."/>
            <person name="Howarth C."/>
            <person name="Jen D."/>
            <person name="Larson L."/>
            <person name="Mehta T."/>
            <person name="Park D."/>
            <person name="Pearson M."/>
            <person name="Roberts A."/>
            <person name="Saif S."/>
            <person name="Shenoy N."/>
            <person name="Sisk P."/>
            <person name="Stolte C."/>
            <person name="Sykes S."/>
            <person name="Thomson T."/>
            <person name="Walk T."/>
            <person name="White J."/>
            <person name="Yandava C."/>
            <person name="Burger G."/>
            <person name="Gray M.W."/>
            <person name="Holland P.W.H."/>
            <person name="King N."/>
            <person name="Lang F.B.F."/>
            <person name="Roger A.J."/>
            <person name="Ruiz-Trillo I."/>
            <person name="Lander E."/>
            <person name="Nusbaum C."/>
        </authorList>
    </citation>
    <scope>NUCLEOTIDE SEQUENCE [LARGE SCALE GENOMIC DNA]</scope>
    <source>
        <strain evidence="4 5">ATCC 50062</strain>
    </source>
</reference>
<feature type="region of interest" description="Disordered" evidence="1">
    <location>
        <begin position="631"/>
        <end position="653"/>
    </location>
</feature>
<protein>
    <submittedName>
        <fullName evidence="4">Ribonuclease II</fullName>
    </submittedName>
</protein>
<dbReference type="InterPro" id="IPR050180">
    <property type="entry name" value="RNR_Ribonuclease"/>
</dbReference>
<accession>A0A0L0D9W5</accession>
<dbReference type="InterPro" id="IPR056404">
    <property type="entry name" value="HTH_RNase_II"/>
</dbReference>